<dbReference type="Pfam" id="PF19279">
    <property type="entry name" value="YegS_C"/>
    <property type="match status" value="1"/>
</dbReference>
<evidence type="ECO:0000256" key="4">
    <source>
        <dbReference type="ARBA" id="ARBA00022679"/>
    </source>
</evidence>
<dbReference type="PANTHER" id="PTHR12358:SF106">
    <property type="entry name" value="LIPID KINASE YEGS"/>
    <property type="match status" value="1"/>
</dbReference>
<comment type="caution">
    <text evidence="14">The sequence shown here is derived from an EMBL/GenBank/DDBJ whole genome shotgun (WGS) entry which is preliminary data.</text>
</comment>
<dbReference type="Pfam" id="PF00781">
    <property type="entry name" value="DAGK_cat"/>
    <property type="match status" value="1"/>
</dbReference>
<keyword evidence="6" id="KW-0547">Nucleotide-binding</keyword>
<keyword evidence="10" id="KW-0443">Lipid metabolism</keyword>
<dbReference type="PROSITE" id="PS50146">
    <property type="entry name" value="DAGK"/>
    <property type="match status" value="1"/>
</dbReference>
<accession>A0A4R6S0R1</accession>
<dbReference type="AlphaFoldDB" id="A0A4R6S0R1"/>
<evidence type="ECO:0000259" key="13">
    <source>
        <dbReference type="PROSITE" id="PS50146"/>
    </source>
</evidence>
<protein>
    <submittedName>
        <fullName evidence="14">Diacylglycerol kinase</fullName>
    </submittedName>
</protein>
<dbReference type="NCBIfam" id="TIGR00147">
    <property type="entry name" value="YegS/Rv2252/BmrU family lipid kinase"/>
    <property type="match status" value="1"/>
</dbReference>
<dbReference type="InterPro" id="IPR045540">
    <property type="entry name" value="YegS/DAGK_C"/>
</dbReference>
<dbReference type="InterPro" id="IPR001206">
    <property type="entry name" value="Diacylglycerol_kinase_cat_dom"/>
</dbReference>
<gene>
    <name evidence="14" type="ORF">EV186_108409</name>
</gene>
<evidence type="ECO:0000256" key="1">
    <source>
        <dbReference type="ARBA" id="ARBA00001946"/>
    </source>
</evidence>
<reference evidence="14 15" key="1">
    <citation type="submission" date="2019-03" db="EMBL/GenBank/DDBJ databases">
        <title>Genomic Encyclopedia of Type Strains, Phase IV (KMG-IV): sequencing the most valuable type-strain genomes for metagenomic binning, comparative biology and taxonomic classification.</title>
        <authorList>
            <person name="Goeker M."/>
        </authorList>
    </citation>
    <scope>NUCLEOTIDE SEQUENCE [LARGE SCALE GENOMIC DNA]</scope>
    <source>
        <strain evidence="14 15">DSM 45361</strain>
    </source>
</reference>
<comment type="similarity">
    <text evidence="2">Belongs to the diacylglycerol/lipid kinase family.</text>
</comment>
<dbReference type="InterPro" id="IPR016064">
    <property type="entry name" value="NAD/diacylglycerol_kinase_sf"/>
</dbReference>
<comment type="cofactor">
    <cofactor evidence="1">
        <name>Mg(2+)</name>
        <dbReference type="ChEBI" id="CHEBI:18420"/>
    </cofactor>
</comment>
<evidence type="ECO:0000256" key="8">
    <source>
        <dbReference type="ARBA" id="ARBA00022840"/>
    </source>
</evidence>
<evidence type="ECO:0000313" key="15">
    <source>
        <dbReference type="Proteomes" id="UP000295444"/>
    </source>
</evidence>
<evidence type="ECO:0000256" key="5">
    <source>
        <dbReference type="ARBA" id="ARBA00022723"/>
    </source>
</evidence>
<evidence type="ECO:0000256" key="6">
    <source>
        <dbReference type="ARBA" id="ARBA00022741"/>
    </source>
</evidence>
<dbReference type="InterPro" id="IPR050187">
    <property type="entry name" value="Lipid_Phosphate_FormReg"/>
</dbReference>
<dbReference type="Gene3D" id="3.40.50.10330">
    <property type="entry name" value="Probable inorganic polyphosphate/atp-NAD kinase, domain 1"/>
    <property type="match status" value="1"/>
</dbReference>
<evidence type="ECO:0000256" key="10">
    <source>
        <dbReference type="ARBA" id="ARBA00023098"/>
    </source>
</evidence>
<dbReference type="GO" id="GO:0008654">
    <property type="term" value="P:phospholipid biosynthetic process"/>
    <property type="evidence" value="ECO:0007669"/>
    <property type="project" value="UniProtKB-KW"/>
</dbReference>
<keyword evidence="5" id="KW-0479">Metal-binding</keyword>
<keyword evidence="3" id="KW-0444">Lipid biosynthesis</keyword>
<dbReference type="GO" id="GO:0046872">
    <property type="term" value="F:metal ion binding"/>
    <property type="evidence" value="ECO:0007669"/>
    <property type="project" value="UniProtKB-KW"/>
</dbReference>
<evidence type="ECO:0000256" key="9">
    <source>
        <dbReference type="ARBA" id="ARBA00022842"/>
    </source>
</evidence>
<evidence type="ECO:0000256" key="12">
    <source>
        <dbReference type="ARBA" id="ARBA00023264"/>
    </source>
</evidence>
<organism evidence="14 15">
    <name type="scientific">Labedaea rhizosphaerae</name>
    <dbReference type="NCBI Taxonomy" id="598644"/>
    <lineage>
        <taxon>Bacteria</taxon>
        <taxon>Bacillati</taxon>
        <taxon>Actinomycetota</taxon>
        <taxon>Actinomycetes</taxon>
        <taxon>Pseudonocardiales</taxon>
        <taxon>Pseudonocardiaceae</taxon>
        <taxon>Labedaea</taxon>
    </lineage>
</organism>
<evidence type="ECO:0000313" key="14">
    <source>
        <dbReference type="EMBL" id="TDP92196.1"/>
    </source>
</evidence>
<proteinExistence type="inferred from homology"/>
<name>A0A4R6S0R1_LABRH</name>
<dbReference type="OrthoDB" id="142078at2"/>
<dbReference type="EMBL" id="SNXZ01000008">
    <property type="protein sequence ID" value="TDP92196.1"/>
    <property type="molecule type" value="Genomic_DNA"/>
</dbReference>
<dbReference type="RefSeq" id="WP_133853727.1">
    <property type="nucleotide sequence ID" value="NZ_SNXZ01000008.1"/>
</dbReference>
<evidence type="ECO:0000256" key="7">
    <source>
        <dbReference type="ARBA" id="ARBA00022777"/>
    </source>
</evidence>
<evidence type="ECO:0000256" key="11">
    <source>
        <dbReference type="ARBA" id="ARBA00023209"/>
    </source>
</evidence>
<feature type="domain" description="DAGKc" evidence="13">
    <location>
        <begin position="1"/>
        <end position="134"/>
    </location>
</feature>
<dbReference type="PANTHER" id="PTHR12358">
    <property type="entry name" value="SPHINGOSINE KINASE"/>
    <property type="match status" value="1"/>
</dbReference>
<dbReference type="InterPro" id="IPR005218">
    <property type="entry name" value="Diacylglycerol/lipid_kinase"/>
</dbReference>
<keyword evidence="8" id="KW-0067">ATP-binding</keyword>
<dbReference type="GO" id="GO:0004143">
    <property type="term" value="F:ATP-dependent diacylglycerol kinase activity"/>
    <property type="evidence" value="ECO:0007669"/>
    <property type="project" value="TreeGrafter"/>
</dbReference>
<dbReference type="SUPFAM" id="SSF111331">
    <property type="entry name" value="NAD kinase/diacylglycerol kinase-like"/>
    <property type="match status" value="1"/>
</dbReference>
<keyword evidence="12" id="KW-1208">Phospholipid metabolism</keyword>
<keyword evidence="11" id="KW-0594">Phospholipid biosynthesis</keyword>
<evidence type="ECO:0000256" key="2">
    <source>
        <dbReference type="ARBA" id="ARBA00005983"/>
    </source>
</evidence>
<keyword evidence="7 14" id="KW-0418">Kinase</keyword>
<dbReference type="InterPro" id="IPR017438">
    <property type="entry name" value="ATP-NAD_kinase_N"/>
</dbReference>
<dbReference type="Gene3D" id="2.60.200.40">
    <property type="match status" value="1"/>
</dbReference>
<sequence>MGVHAALAVHPGSGLGAAGRVAGTVAAILRDAVDRLDLVVADTVAESHALMRAARDAGLDALVVLGGDGSMHQGVQFCAGTDIAFGVVPAGTGNDFARALGIPADSVRAASQLADALAHGRSRHVDLGRVAGGEWFATVLCAGFDAAVNARANAMSWPRGPRRYDVAVLAEFASFAARRVVLRMPEETVELEATQLALANEPYYGGGIPICPGADMGDGLLDVTVVGRMSKVDLLRTLPTLRTGKHVHHPAVKTFRARSVHIEGDPSWLAYADGDPAGRLPLEVVAVPNALKVLL</sequence>
<keyword evidence="15" id="KW-1185">Reference proteome</keyword>
<evidence type="ECO:0000256" key="3">
    <source>
        <dbReference type="ARBA" id="ARBA00022516"/>
    </source>
</evidence>
<dbReference type="GO" id="GO:0005524">
    <property type="term" value="F:ATP binding"/>
    <property type="evidence" value="ECO:0007669"/>
    <property type="project" value="UniProtKB-KW"/>
</dbReference>
<dbReference type="Proteomes" id="UP000295444">
    <property type="component" value="Unassembled WGS sequence"/>
</dbReference>
<dbReference type="SMART" id="SM00046">
    <property type="entry name" value="DAGKc"/>
    <property type="match status" value="1"/>
</dbReference>
<keyword evidence="4" id="KW-0808">Transferase</keyword>
<keyword evidence="9" id="KW-0460">Magnesium</keyword>
<dbReference type="GO" id="GO:0005886">
    <property type="term" value="C:plasma membrane"/>
    <property type="evidence" value="ECO:0007669"/>
    <property type="project" value="TreeGrafter"/>
</dbReference>